<dbReference type="SUPFAM" id="SSF53383">
    <property type="entry name" value="PLP-dependent transferases"/>
    <property type="match status" value="1"/>
</dbReference>
<comment type="similarity">
    <text evidence="2 3">Belongs to the DegT/DnrJ/EryC1 family.</text>
</comment>
<dbReference type="PANTHER" id="PTHR30244:SF9">
    <property type="entry name" value="PROTEIN RV3402C"/>
    <property type="match status" value="1"/>
</dbReference>
<keyword evidence="5" id="KW-1185">Reference proteome</keyword>
<dbReference type="InterPro" id="IPR000653">
    <property type="entry name" value="DegT/StrS_aminotransferase"/>
</dbReference>
<reference evidence="4 5" key="1">
    <citation type="submission" date="2020-08" db="EMBL/GenBank/DDBJ databases">
        <title>Genome public.</title>
        <authorList>
            <person name="Liu C."/>
            <person name="Sun Q."/>
        </authorList>
    </citation>
    <scope>NUCLEOTIDE SEQUENCE [LARGE SCALE GENOMIC DNA]</scope>
    <source>
        <strain evidence="4 5">BX0805</strain>
    </source>
</reference>
<proteinExistence type="inferred from homology"/>
<dbReference type="Pfam" id="PF01041">
    <property type="entry name" value="DegT_DnrJ_EryC1"/>
    <property type="match status" value="1"/>
</dbReference>
<organism evidence="4 5">
    <name type="scientific">Roseburia yibonii</name>
    <dbReference type="NCBI Taxonomy" id="2763063"/>
    <lineage>
        <taxon>Bacteria</taxon>
        <taxon>Bacillati</taxon>
        <taxon>Bacillota</taxon>
        <taxon>Clostridia</taxon>
        <taxon>Lachnospirales</taxon>
        <taxon>Lachnospiraceae</taxon>
        <taxon>Roseburia</taxon>
    </lineage>
</organism>
<dbReference type="RefSeq" id="WP_147618483.1">
    <property type="nucleotide sequence ID" value="NZ_JACOQH010000003.1"/>
</dbReference>
<comment type="caution">
    <text evidence="4">The sequence shown here is derived from an EMBL/GenBank/DDBJ whole genome shotgun (WGS) entry which is preliminary data.</text>
</comment>
<sequence length="369" mass="42808">MDKQNEKIYVTQSSMPTYEEYIEAIKPLWDSHWLTNMGKYHKELEKELREYLDVPQISLMVNGHMALEMAIQAMDFPEGAEVITTPFTFISTTHAIVRNRLKPVFCDVKLSDGTIDETKIEELITENTVAIVPVHVYGNICNVEEIQRIADKYSLKVIYDAAHAFGVTYKGKGIGNYGDASVFSFHATKVFNTIEGGAVTFSDPKLYDKLYNLKNFGIRGEELVVSVGANAKMNEFSAIMGLCNLKHIDTAIQERKIRYERYYELLSDVPGIRFFDERKECQKNYAYFPIVVEEDYRATRDGLYDRLKEKKIYARKYFYPLTSDQACFKNKYRQEKLEYARSLSDKVLVLPFYEKLRIEDIEKICELVV</sequence>
<keyword evidence="4" id="KW-0808">Transferase</keyword>
<keyword evidence="4" id="KW-0032">Aminotransferase</keyword>
<dbReference type="GO" id="GO:0008483">
    <property type="term" value="F:transaminase activity"/>
    <property type="evidence" value="ECO:0007669"/>
    <property type="project" value="UniProtKB-KW"/>
</dbReference>
<evidence type="ECO:0000256" key="3">
    <source>
        <dbReference type="RuleBase" id="RU004508"/>
    </source>
</evidence>
<dbReference type="Gene3D" id="3.40.640.10">
    <property type="entry name" value="Type I PLP-dependent aspartate aminotransferase-like (Major domain)"/>
    <property type="match status" value="1"/>
</dbReference>
<dbReference type="PIRSF" id="PIRSF000390">
    <property type="entry name" value="PLP_StrS"/>
    <property type="match status" value="1"/>
</dbReference>
<dbReference type="PANTHER" id="PTHR30244">
    <property type="entry name" value="TRANSAMINASE"/>
    <property type="match status" value="1"/>
</dbReference>
<evidence type="ECO:0000313" key="4">
    <source>
        <dbReference type="EMBL" id="MBC5753655.1"/>
    </source>
</evidence>
<dbReference type="CDD" id="cd00616">
    <property type="entry name" value="AHBA_syn"/>
    <property type="match status" value="1"/>
</dbReference>
<evidence type="ECO:0000256" key="2">
    <source>
        <dbReference type="ARBA" id="ARBA00037999"/>
    </source>
</evidence>
<accession>A0ABR7I9U0</accession>
<dbReference type="InterPro" id="IPR015421">
    <property type="entry name" value="PyrdxlP-dep_Trfase_major"/>
</dbReference>
<name>A0ABR7I9U0_9FIRM</name>
<dbReference type="Proteomes" id="UP000621540">
    <property type="component" value="Unassembled WGS sequence"/>
</dbReference>
<evidence type="ECO:0000256" key="1">
    <source>
        <dbReference type="ARBA" id="ARBA00022898"/>
    </source>
</evidence>
<dbReference type="EMBL" id="JACOQH010000003">
    <property type="protein sequence ID" value="MBC5753655.1"/>
    <property type="molecule type" value="Genomic_DNA"/>
</dbReference>
<keyword evidence="1 3" id="KW-0663">Pyridoxal phosphate</keyword>
<dbReference type="InterPro" id="IPR015424">
    <property type="entry name" value="PyrdxlP-dep_Trfase"/>
</dbReference>
<protein>
    <submittedName>
        <fullName evidence="4">DegT/DnrJ/EryC1/StrS family aminotransferase</fullName>
    </submittedName>
</protein>
<gene>
    <name evidence="4" type="ORF">H8Z76_06355</name>
</gene>
<evidence type="ECO:0000313" key="5">
    <source>
        <dbReference type="Proteomes" id="UP000621540"/>
    </source>
</evidence>